<name>A0ABQ6WEC2_9EURO</name>
<dbReference type="Gene3D" id="3.40.50.200">
    <property type="entry name" value="Peptidase S8/S53 domain"/>
    <property type="match status" value="1"/>
</dbReference>
<keyword evidence="4 7" id="KW-0378">Hydrolase</keyword>
<evidence type="ECO:0000256" key="2">
    <source>
        <dbReference type="ARBA" id="ARBA00022670"/>
    </source>
</evidence>
<sequence>MAKQTSDNTSAREIGEAQWRYFSITLKRTLDRVNKYQLRSLGVILIQFIGSNTFKCKFKGTVDDLRKMSCIESADTISPNSKMPATLQGQGRTEEQITVDVTLQRGAKQSVEQVLDSISEVTMGTASISNDSTIRTTVKIGDLPRIASLETVGAISEIYEQVLDNSHARCILQIHNGRTCHGPCDGEGEIITVADSGLDDTHDAFRGRIKRLSPMIGNWEGDQSGHGTHVCGSALGNGQYNGNIAIMGTAPKAELIVQSIWCNTSRKFFPRTCTVTPKQLLQDAYYGTSQNTDDGGSRIHLNCWGTPFKGSDRTKGQKPYDNNTFAEELDEFVYEHPDMVICVSAGNDGQEDCTGYNGQIGSMAAAKNCITVGACLSDRKDIEGPAVIAPLSNRGPTAEGRTKPDVVAPGDYILSAASRSISHKKRTERSKRYSPTDDPRWIYNGGTSMATALVAGCVALIREALRKRRNIESPSAALVKAILIHGAQDLGYIRNFQGFGRVDMEKSLDLIPILPNQPTWVQDELKDPDIGRGYVEDYKVVQIHPREYLAGATKTGTLKATLVYSDNPGKEIQNNITFLVSVDQGDGGVDKKYMVTDEDNNVRQLVWPGVKKDANIMLTVTVNGVMIADTQPYALVWSMDEEN</sequence>
<dbReference type="InterPro" id="IPR036852">
    <property type="entry name" value="Peptidase_S8/S53_dom_sf"/>
</dbReference>
<accession>A0ABQ6WEC2</accession>
<dbReference type="CDD" id="cd04842">
    <property type="entry name" value="Peptidases_S8_Kp43_protease"/>
    <property type="match status" value="1"/>
</dbReference>
<dbReference type="Pfam" id="PF00082">
    <property type="entry name" value="Peptidase_S8"/>
    <property type="match status" value="1"/>
</dbReference>
<feature type="active site" description="Charge relay system" evidence="7">
    <location>
        <position position="226"/>
    </location>
</feature>
<dbReference type="InterPro" id="IPR008979">
    <property type="entry name" value="Galactose-bd-like_sf"/>
</dbReference>
<reference evidence="9 10" key="1">
    <citation type="submission" date="2019-04" db="EMBL/GenBank/DDBJ databases">
        <authorList>
            <consortium name="DOE Joint Genome Institute"/>
            <person name="Mondo S."/>
            <person name="Kjaerbolling I."/>
            <person name="Vesth T."/>
            <person name="Frisvad J.C."/>
            <person name="Nybo J.L."/>
            <person name="Theobald S."/>
            <person name="Kildgaard S."/>
            <person name="Isbrandt T."/>
            <person name="Kuo A."/>
            <person name="Sato A."/>
            <person name="Lyhne E.K."/>
            <person name="Kogle M.E."/>
            <person name="Wiebenga A."/>
            <person name="Kun R.S."/>
            <person name="Lubbers R.J."/>
            <person name="Makela M.R."/>
            <person name="Barry K."/>
            <person name="Chovatia M."/>
            <person name="Clum A."/>
            <person name="Daum C."/>
            <person name="Haridas S."/>
            <person name="He G."/>
            <person name="LaButti K."/>
            <person name="Lipzen A."/>
            <person name="Riley R."/>
            <person name="Salamov A."/>
            <person name="Simmons B.A."/>
            <person name="Magnuson J.K."/>
            <person name="Henrissat B."/>
            <person name="Mortensen U.H."/>
            <person name="Larsen T.O."/>
            <person name="Devries R.P."/>
            <person name="Grigoriev I.V."/>
            <person name="Machida M."/>
            <person name="Baker S.E."/>
            <person name="Andersen M.R."/>
            <person name="Cantor M.N."/>
            <person name="Hua S.X."/>
        </authorList>
    </citation>
    <scope>NUCLEOTIDE SEQUENCE [LARGE SCALE GENOMIC DNA]</scope>
    <source>
        <strain evidence="9 10">CBS 117616</strain>
    </source>
</reference>
<dbReference type="InterPro" id="IPR051048">
    <property type="entry name" value="Peptidase_S8/S53_subtilisin"/>
</dbReference>
<feature type="active site" description="Charge relay system" evidence="7">
    <location>
        <position position="195"/>
    </location>
</feature>
<dbReference type="Proteomes" id="UP000325395">
    <property type="component" value="Unassembled WGS sequence"/>
</dbReference>
<dbReference type="InterPro" id="IPR015500">
    <property type="entry name" value="Peptidase_S8_subtilisin-rel"/>
</dbReference>
<dbReference type="InterPro" id="IPR034058">
    <property type="entry name" value="TagA/B/C/D_pept_dom"/>
</dbReference>
<keyword evidence="6" id="KW-0865">Zymogen</keyword>
<evidence type="ECO:0000256" key="1">
    <source>
        <dbReference type="ARBA" id="ARBA00011073"/>
    </source>
</evidence>
<gene>
    <name evidence="9" type="ORF">BDV36DRAFT_297992</name>
</gene>
<organism evidence="9 10">
    <name type="scientific">Aspergillus pseudocaelatus</name>
    <dbReference type="NCBI Taxonomy" id="1825620"/>
    <lineage>
        <taxon>Eukaryota</taxon>
        <taxon>Fungi</taxon>
        <taxon>Dikarya</taxon>
        <taxon>Ascomycota</taxon>
        <taxon>Pezizomycotina</taxon>
        <taxon>Eurotiomycetes</taxon>
        <taxon>Eurotiomycetidae</taxon>
        <taxon>Eurotiales</taxon>
        <taxon>Aspergillaceae</taxon>
        <taxon>Aspergillus</taxon>
        <taxon>Aspergillus subgen. Circumdati</taxon>
    </lineage>
</organism>
<protein>
    <submittedName>
        <fullName evidence="9">Peptidase S8/S53 domain-containing protein</fullName>
    </submittedName>
</protein>
<keyword evidence="10" id="KW-1185">Reference proteome</keyword>
<dbReference type="SUPFAM" id="SSF49785">
    <property type="entry name" value="Galactose-binding domain-like"/>
    <property type="match status" value="1"/>
</dbReference>
<dbReference type="PANTHER" id="PTHR43399:SF4">
    <property type="entry name" value="CELL WALL-ASSOCIATED PROTEASE"/>
    <property type="match status" value="1"/>
</dbReference>
<evidence type="ECO:0000256" key="7">
    <source>
        <dbReference type="PROSITE-ProRule" id="PRU01240"/>
    </source>
</evidence>
<comment type="similarity">
    <text evidence="1 7">Belongs to the peptidase S8 family.</text>
</comment>
<dbReference type="PANTHER" id="PTHR43399">
    <property type="entry name" value="SUBTILISIN-RELATED"/>
    <property type="match status" value="1"/>
</dbReference>
<evidence type="ECO:0000256" key="6">
    <source>
        <dbReference type="ARBA" id="ARBA00023145"/>
    </source>
</evidence>
<keyword evidence="5 7" id="KW-0720">Serine protease</keyword>
<dbReference type="EMBL" id="ML735766">
    <property type="protein sequence ID" value="KAE8415499.1"/>
    <property type="molecule type" value="Genomic_DNA"/>
</dbReference>
<dbReference type="PROSITE" id="PS00137">
    <property type="entry name" value="SUBTILASE_HIS"/>
    <property type="match status" value="1"/>
</dbReference>
<evidence type="ECO:0000259" key="8">
    <source>
        <dbReference type="Pfam" id="PF00082"/>
    </source>
</evidence>
<evidence type="ECO:0000256" key="4">
    <source>
        <dbReference type="ARBA" id="ARBA00022801"/>
    </source>
</evidence>
<keyword evidence="3" id="KW-0732">Signal</keyword>
<dbReference type="PROSITE" id="PS51892">
    <property type="entry name" value="SUBTILASE"/>
    <property type="match status" value="1"/>
</dbReference>
<evidence type="ECO:0000313" key="9">
    <source>
        <dbReference type="EMBL" id="KAE8415499.1"/>
    </source>
</evidence>
<feature type="active site" description="Charge relay system" evidence="7">
    <location>
        <position position="448"/>
    </location>
</feature>
<feature type="domain" description="Peptidase S8/S53" evidence="8">
    <location>
        <begin position="186"/>
        <end position="500"/>
    </location>
</feature>
<dbReference type="SUPFAM" id="SSF52743">
    <property type="entry name" value="Subtilisin-like"/>
    <property type="match status" value="1"/>
</dbReference>
<evidence type="ECO:0000313" key="10">
    <source>
        <dbReference type="Proteomes" id="UP000325395"/>
    </source>
</evidence>
<keyword evidence="2 7" id="KW-0645">Protease</keyword>
<dbReference type="InterPro" id="IPR000209">
    <property type="entry name" value="Peptidase_S8/S53_dom"/>
</dbReference>
<evidence type="ECO:0000256" key="5">
    <source>
        <dbReference type="ARBA" id="ARBA00022825"/>
    </source>
</evidence>
<evidence type="ECO:0000256" key="3">
    <source>
        <dbReference type="ARBA" id="ARBA00022729"/>
    </source>
</evidence>
<proteinExistence type="inferred from homology"/>
<dbReference type="InterPro" id="IPR022398">
    <property type="entry name" value="Peptidase_S8_His-AS"/>
</dbReference>
<dbReference type="PRINTS" id="PR00723">
    <property type="entry name" value="SUBTILISIN"/>
</dbReference>